<proteinExistence type="predicted"/>
<keyword evidence="2" id="KW-1185">Reference proteome</keyword>
<gene>
    <name evidence="1" type="primary">A10p010250.1_BraROA</name>
    <name evidence="1" type="ORF">IGI04_039988</name>
</gene>
<evidence type="ECO:0000313" key="1">
    <source>
        <dbReference type="EMBL" id="KAG5375392.1"/>
    </source>
</evidence>
<accession>A0ABQ7KM99</accession>
<reference evidence="1 2" key="1">
    <citation type="submission" date="2021-03" db="EMBL/GenBank/DDBJ databases">
        <authorList>
            <person name="King G.J."/>
            <person name="Bancroft I."/>
            <person name="Baten A."/>
            <person name="Bloomfield J."/>
            <person name="Borpatragohain P."/>
            <person name="He Z."/>
            <person name="Irish N."/>
            <person name="Irwin J."/>
            <person name="Liu K."/>
            <person name="Mauleon R.P."/>
            <person name="Moore J."/>
            <person name="Morris R."/>
            <person name="Ostergaard L."/>
            <person name="Wang B."/>
            <person name="Wells R."/>
        </authorList>
    </citation>
    <scope>NUCLEOTIDE SEQUENCE [LARGE SCALE GENOMIC DNA]</scope>
    <source>
        <strain evidence="1">R-o-18</strain>
        <tissue evidence="1">Leaf</tissue>
    </source>
</reference>
<protein>
    <recommendedName>
        <fullName evidence="3">DUF223 domain-containing protein</fullName>
    </recommendedName>
</protein>
<organism evidence="1 2">
    <name type="scientific">Brassica rapa subsp. trilocularis</name>
    <dbReference type="NCBI Taxonomy" id="1813537"/>
    <lineage>
        <taxon>Eukaryota</taxon>
        <taxon>Viridiplantae</taxon>
        <taxon>Streptophyta</taxon>
        <taxon>Embryophyta</taxon>
        <taxon>Tracheophyta</taxon>
        <taxon>Spermatophyta</taxon>
        <taxon>Magnoliopsida</taxon>
        <taxon>eudicotyledons</taxon>
        <taxon>Gunneridae</taxon>
        <taxon>Pentapetalae</taxon>
        <taxon>rosids</taxon>
        <taxon>malvids</taxon>
        <taxon>Brassicales</taxon>
        <taxon>Brassicaceae</taxon>
        <taxon>Brassiceae</taxon>
        <taxon>Brassica</taxon>
    </lineage>
</organism>
<dbReference type="Proteomes" id="UP000823674">
    <property type="component" value="Chromosome A10"/>
</dbReference>
<sequence>MLEFVNSSSKNLKVVQLFKVYDSIGDYRTSSHPYKIGFFHATFVAKPNDFPSEIPENYLADYTEIPGGKADNSRLVGNLPNDSLALTNNDSTQWSVGTAISVRAKFFVLNEKITIREIIDSTLLPAHVVVGLLPQSSSSLLAKPYVPFGAATKLYSNGQELYRVDTSDPHRFTKALMCPYGLHALIRSFFVTRPICTNLLRETLNRCSLPDLRSSAQRLSRSCNSFVFNHLKSSLIPTPLRINLLRRSSCINILRFHRWALHALLISHLAHTCVAGWEAGSMRWMGDGLILSVRMKTRWKDGEDGQLAVPFNPI</sequence>
<name>A0ABQ7KM99_BRACM</name>
<comment type="caution">
    <text evidence="1">The sequence shown here is derived from an EMBL/GenBank/DDBJ whole genome shotgun (WGS) entry which is preliminary data.</text>
</comment>
<evidence type="ECO:0008006" key="3">
    <source>
        <dbReference type="Google" id="ProtNLM"/>
    </source>
</evidence>
<dbReference type="EMBL" id="JADBGQ010000010">
    <property type="protein sequence ID" value="KAG5375392.1"/>
    <property type="molecule type" value="Genomic_DNA"/>
</dbReference>
<evidence type="ECO:0000313" key="2">
    <source>
        <dbReference type="Proteomes" id="UP000823674"/>
    </source>
</evidence>